<keyword evidence="2" id="KW-1185">Reference proteome</keyword>
<protein>
    <submittedName>
        <fullName evidence="1">Uncharacterized protein</fullName>
    </submittedName>
</protein>
<dbReference type="EMBL" id="SRYA01000051">
    <property type="protein sequence ID" value="TGY91792.1"/>
    <property type="molecule type" value="Genomic_DNA"/>
</dbReference>
<gene>
    <name evidence="1" type="ORF">E5329_20060</name>
</gene>
<dbReference type="Proteomes" id="UP000304953">
    <property type="component" value="Unassembled WGS sequence"/>
</dbReference>
<comment type="caution">
    <text evidence="1">The sequence shown here is derived from an EMBL/GenBank/DDBJ whole genome shotgun (WGS) entry which is preliminary data.</text>
</comment>
<sequence>MALQKAMPGTAKRKRNSWCRGNGPCSFRGELRGGISKKKKILNRKVRRQSKTLLQNADYKRICRTGQMVEFT</sequence>
<reference evidence="1" key="1">
    <citation type="submission" date="2019-04" db="EMBL/GenBank/DDBJ databases">
        <title>Microbes associate with the intestines of laboratory mice.</title>
        <authorList>
            <person name="Navarre W."/>
            <person name="Wong E."/>
            <person name="Huang K."/>
            <person name="Tropini C."/>
            <person name="Ng K."/>
            <person name="Yu B."/>
        </authorList>
    </citation>
    <scope>NUCLEOTIDE SEQUENCE</scope>
    <source>
        <strain evidence="1">NM01_1-7b</strain>
    </source>
</reference>
<proteinExistence type="predicted"/>
<evidence type="ECO:0000313" key="2">
    <source>
        <dbReference type="Proteomes" id="UP000304953"/>
    </source>
</evidence>
<name>A0AC61RRD8_9FIRM</name>
<evidence type="ECO:0000313" key="1">
    <source>
        <dbReference type="EMBL" id="TGY91792.1"/>
    </source>
</evidence>
<accession>A0AC61RRD8</accession>
<organism evidence="1 2">
    <name type="scientific">Petralouisia muris</name>
    <dbReference type="NCBI Taxonomy" id="3032872"/>
    <lineage>
        <taxon>Bacteria</taxon>
        <taxon>Bacillati</taxon>
        <taxon>Bacillota</taxon>
        <taxon>Clostridia</taxon>
        <taxon>Lachnospirales</taxon>
        <taxon>Lachnospiraceae</taxon>
        <taxon>Petralouisia</taxon>
    </lineage>
</organism>